<protein>
    <submittedName>
        <fullName evidence="2">Uncharacterized protein</fullName>
    </submittedName>
</protein>
<dbReference type="InterPro" id="IPR004252">
    <property type="entry name" value="Probable_transposase_24"/>
</dbReference>
<proteinExistence type="predicted"/>
<dbReference type="Pfam" id="PF03004">
    <property type="entry name" value="Transposase_24"/>
    <property type="match status" value="1"/>
</dbReference>
<evidence type="ECO:0000256" key="1">
    <source>
        <dbReference type="SAM" id="MobiDB-lite"/>
    </source>
</evidence>
<dbReference type="Gramene" id="OE9A099592T1">
    <property type="protein sequence ID" value="OE9A099592C1"/>
    <property type="gene ID" value="OE9A099592"/>
</dbReference>
<dbReference type="AlphaFoldDB" id="A0A8S0UNP0"/>
<sequence length="193" mass="21991">MSRLVRWTSMPRVPRLQDEEDNGWTETGSEDTDISLSSEDNDRPDEHWNEIIGKHWNNEGWKKKSKLGRDNRLTVKSGTITKHTASSITIAAHKLRLYEKLGKPPTAAQLFERVHRQKKGEGDFVDNKSQMVYEKYENVIHDKYGSNVSSQPEIDIEAWCEASQGPSKGGRLYGLGIHYPRLHKVGISSPYDG</sequence>
<organism evidence="2 3">
    <name type="scientific">Olea europaea subsp. europaea</name>
    <dbReference type="NCBI Taxonomy" id="158383"/>
    <lineage>
        <taxon>Eukaryota</taxon>
        <taxon>Viridiplantae</taxon>
        <taxon>Streptophyta</taxon>
        <taxon>Embryophyta</taxon>
        <taxon>Tracheophyta</taxon>
        <taxon>Spermatophyta</taxon>
        <taxon>Magnoliopsida</taxon>
        <taxon>eudicotyledons</taxon>
        <taxon>Gunneridae</taxon>
        <taxon>Pentapetalae</taxon>
        <taxon>asterids</taxon>
        <taxon>lamiids</taxon>
        <taxon>Lamiales</taxon>
        <taxon>Oleaceae</taxon>
        <taxon>Oleeae</taxon>
        <taxon>Olea</taxon>
    </lineage>
</organism>
<reference evidence="2 3" key="1">
    <citation type="submission" date="2019-12" db="EMBL/GenBank/DDBJ databases">
        <authorList>
            <person name="Alioto T."/>
            <person name="Alioto T."/>
            <person name="Gomez Garrido J."/>
        </authorList>
    </citation>
    <scope>NUCLEOTIDE SEQUENCE [LARGE SCALE GENOMIC DNA]</scope>
</reference>
<name>A0A8S0UNP0_OLEEU</name>
<accession>A0A8S0UNP0</accession>
<comment type="caution">
    <text evidence="2">The sequence shown here is derived from an EMBL/GenBank/DDBJ whole genome shotgun (WGS) entry which is preliminary data.</text>
</comment>
<dbReference type="Proteomes" id="UP000594638">
    <property type="component" value="Unassembled WGS sequence"/>
</dbReference>
<gene>
    <name evidence="2" type="ORF">OLEA9_A099592</name>
</gene>
<keyword evidence="3" id="KW-1185">Reference proteome</keyword>
<dbReference type="EMBL" id="CACTIH010009035">
    <property type="protein sequence ID" value="CAA3020177.1"/>
    <property type="molecule type" value="Genomic_DNA"/>
</dbReference>
<feature type="compositionally biased region" description="Acidic residues" evidence="1">
    <location>
        <begin position="18"/>
        <end position="33"/>
    </location>
</feature>
<evidence type="ECO:0000313" key="2">
    <source>
        <dbReference type="EMBL" id="CAA3020177.1"/>
    </source>
</evidence>
<dbReference type="OrthoDB" id="629495at2759"/>
<feature type="region of interest" description="Disordered" evidence="1">
    <location>
        <begin position="1"/>
        <end position="46"/>
    </location>
</feature>
<evidence type="ECO:0000313" key="3">
    <source>
        <dbReference type="Proteomes" id="UP000594638"/>
    </source>
</evidence>